<accession>A0A0X3U5N3</accession>
<dbReference type="Proteomes" id="UP000053791">
    <property type="component" value="Unassembled WGS sequence"/>
</dbReference>
<reference evidence="3 4" key="1">
    <citation type="submission" date="2015-12" db="EMBL/GenBank/DDBJ databases">
        <authorList>
            <person name="Shamseldin A."/>
            <person name="Moawad H."/>
            <person name="Abd El-Rahim W.M."/>
            <person name="Sadowsky M.J."/>
        </authorList>
    </citation>
    <scope>NUCLEOTIDE SEQUENCE [LARGE SCALE GENOMIC DNA]</scope>
    <source>
        <strain evidence="3 4">ZGT118</strain>
    </source>
</reference>
<keyword evidence="4" id="KW-1185">Reference proteome</keyword>
<organism evidence="3 4">
    <name type="scientific">Ruegeria marisrubri</name>
    <dbReference type="NCBI Taxonomy" id="1685379"/>
    <lineage>
        <taxon>Bacteria</taxon>
        <taxon>Pseudomonadati</taxon>
        <taxon>Pseudomonadota</taxon>
        <taxon>Alphaproteobacteria</taxon>
        <taxon>Rhodobacterales</taxon>
        <taxon>Roseobacteraceae</taxon>
        <taxon>Ruegeria</taxon>
    </lineage>
</organism>
<feature type="domain" description="DUF5681" evidence="2">
    <location>
        <begin position="20"/>
        <end position="92"/>
    </location>
</feature>
<evidence type="ECO:0000313" key="4">
    <source>
        <dbReference type="Proteomes" id="UP000053791"/>
    </source>
</evidence>
<sequence length="140" mass="15071">MSSSNKGKKDYDIGYGKPPKHTQWQKGQSGNPNGKKKGKGLAQYLLEAGEEEKAFLVDGKEVVMPVNAALAKQIYADAIKGKHQSAKLAFDAQKALAGDVPSLEAVLVGPEEFEVARGHADWLKLIEDAFGEAGEDDDDE</sequence>
<evidence type="ECO:0000313" key="3">
    <source>
        <dbReference type="EMBL" id="KUJ80900.1"/>
    </source>
</evidence>
<dbReference type="InterPro" id="IPR043736">
    <property type="entry name" value="DUF5681"/>
</dbReference>
<name>A0A0X3U5N3_9RHOB</name>
<dbReference type="EMBL" id="LQBQ01000012">
    <property type="protein sequence ID" value="KUJ80900.1"/>
    <property type="molecule type" value="Genomic_DNA"/>
</dbReference>
<dbReference type="Pfam" id="PF18932">
    <property type="entry name" value="DUF5681"/>
    <property type="match status" value="1"/>
</dbReference>
<dbReference type="RefSeq" id="WP_068346627.1">
    <property type="nucleotide sequence ID" value="NZ_LQBQ01000012.1"/>
</dbReference>
<comment type="caution">
    <text evidence="3">The sequence shown here is derived from an EMBL/GenBank/DDBJ whole genome shotgun (WGS) entry which is preliminary data.</text>
</comment>
<gene>
    <name evidence="3" type="ORF">AVO45_07700</name>
</gene>
<feature type="region of interest" description="Disordered" evidence="1">
    <location>
        <begin position="1"/>
        <end position="38"/>
    </location>
</feature>
<evidence type="ECO:0000256" key="1">
    <source>
        <dbReference type="SAM" id="MobiDB-lite"/>
    </source>
</evidence>
<protein>
    <recommendedName>
        <fullName evidence="2">DUF5681 domain-containing protein</fullName>
    </recommendedName>
</protein>
<dbReference type="STRING" id="1685379.AVO45_07700"/>
<dbReference type="AlphaFoldDB" id="A0A0X3U5N3"/>
<proteinExistence type="predicted"/>
<evidence type="ECO:0000259" key="2">
    <source>
        <dbReference type="Pfam" id="PF18932"/>
    </source>
</evidence>